<gene>
    <name evidence="1" type="ORF">PARHAE_02763</name>
</gene>
<protein>
    <submittedName>
        <fullName evidence="1">Rv0623-like transcription factor</fullName>
    </submittedName>
</protein>
<proteinExistence type="predicted"/>
<name>A0A447IQ20_9RHOB</name>
<dbReference type="OrthoDB" id="8301496at2"/>
<reference evidence="1 2" key="1">
    <citation type="submission" date="2018-12" db="EMBL/GenBank/DDBJ databases">
        <authorList>
            <person name="Criscuolo A."/>
        </authorList>
    </citation>
    <scope>NUCLEOTIDE SEQUENCE [LARGE SCALE GENOMIC DNA]</scope>
    <source>
        <strain evidence="1">ACIP1116241</strain>
    </source>
</reference>
<evidence type="ECO:0000313" key="2">
    <source>
        <dbReference type="Proteomes" id="UP000270743"/>
    </source>
</evidence>
<evidence type="ECO:0000313" key="1">
    <source>
        <dbReference type="EMBL" id="VDS09560.1"/>
    </source>
</evidence>
<dbReference type="InterPro" id="IPR011660">
    <property type="entry name" value="VapB-like"/>
</dbReference>
<dbReference type="EMBL" id="UZWE01000037">
    <property type="protein sequence ID" value="VDS09560.1"/>
    <property type="molecule type" value="Genomic_DNA"/>
</dbReference>
<dbReference type="RefSeq" id="WP_126155188.1">
    <property type="nucleotide sequence ID" value="NZ_UZWE01000037.1"/>
</dbReference>
<sequence>MGKLSIRDEGVNDLAETLAEMLGVTKTEAVRQAIQNEIERIRSMPTIEDQIAALQERVKNYGFRSTHIVPPKGKR</sequence>
<dbReference type="AlphaFoldDB" id="A0A447IQ20"/>
<dbReference type="Pfam" id="PF07704">
    <property type="entry name" value="PSK_trans_fac"/>
    <property type="match status" value="1"/>
</dbReference>
<organism evidence="1 2">
    <name type="scientific">Paracoccus haematequi</name>
    <dbReference type="NCBI Taxonomy" id="2491866"/>
    <lineage>
        <taxon>Bacteria</taxon>
        <taxon>Pseudomonadati</taxon>
        <taxon>Pseudomonadota</taxon>
        <taxon>Alphaproteobacteria</taxon>
        <taxon>Rhodobacterales</taxon>
        <taxon>Paracoccaceae</taxon>
        <taxon>Paracoccus</taxon>
    </lineage>
</organism>
<keyword evidence="2" id="KW-1185">Reference proteome</keyword>
<accession>A0A447IQ20</accession>
<dbReference type="Proteomes" id="UP000270743">
    <property type="component" value="Unassembled WGS sequence"/>
</dbReference>